<dbReference type="PIRSF" id="PIRSF006603">
    <property type="entry name" value="DinF"/>
    <property type="match status" value="1"/>
</dbReference>
<evidence type="ECO:0000256" key="6">
    <source>
        <dbReference type="ARBA" id="ARBA00023136"/>
    </source>
</evidence>
<gene>
    <name evidence="8" type="primary">mepA_3</name>
    <name evidence="8" type="ORF">MBBWO_12150</name>
</gene>
<dbReference type="InterPro" id="IPR048279">
    <property type="entry name" value="MdtK-like"/>
</dbReference>
<dbReference type="RefSeq" id="WP_116669984.1">
    <property type="nucleotide sequence ID" value="NZ_MZGU01000004.1"/>
</dbReference>
<dbReference type="NCBIfam" id="TIGR00797">
    <property type="entry name" value="matE"/>
    <property type="match status" value="1"/>
</dbReference>
<feature type="transmembrane region" description="Helical" evidence="7">
    <location>
        <begin position="50"/>
        <end position="73"/>
    </location>
</feature>
<feature type="transmembrane region" description="Helical" evidence="7">
    <location>
        <begin position="251"/>
        <end position="276"/>
    </location>
</feature>
<dbReference type="AlphaFoldDB" id="A0A2U1S8D7"/>
<feature type="transmembrane region" description="Helical" evidence="7">
    <location>
        <begin position="136"/>
        <end position="157"/>
    </location>
</feature>
<dbReference type="EMBL" id="MZGU01000004">
    <property type="protein sequence ID" value="PWB86360.1"/>
    <property type="molecule type" value="Genomic_DNA"/>
</dbReference>
<feature type="transmembrane region" description="Helical" evidence="7">
    <location>
        <begin position="319"/>
        <end position="338"/>
    </location>
</feature>
<dbReference type="GO" id="GO:0015297">
    <property type="term" value="F:antiporter activity"/>
    <property type="evidence" value="ECO:0007669"/>
    <property type="project" value="InterPro"/>
</dbReference>
<feature type="transmembrane region" description="Helical" evidence="7">
    <location>
        <begin position="282"/>
        <end position="307"/>
    </location>
</feature>
<evidence type="ECO:0000256" key="3">
    <source>
        <dbReference type="ARBA" id="ARBA00022475"/>
    </source>
</evidence>
<sequence>MNVTSNLKSITGDPKKAINKLAFPMILSMLLMSLNNVVDSIWVSGLGAGPLAAVGFVSPIFMILVGFGNGIGAGANSLISRFIGAKNYKEANNTVIHTIILSIILSIAFPVVLLIFLEQILQAMGAGEVIGYAMEYGVIILIGSFSMLCPAIFGSIFRAEGAVKKATYPLALTAILNIILDPIFIYTFNLGVAGAAIATVLSSTIALLLLIYWLVIKKDTFFSVTRENYKQKFIIYREILSVGVPASIEQLILSIVSIVNNYLITITAGTLAVAAFTATWRLISIGIMPAAGVGTAAITVAGIAYGARNYNNLKTVIKYSSMLALAMSIIVCVIFYVFAEPISFIFSYSSTSSNLSPLITDTLRILCIFLLAIPFGTAASSVFQGLGKGTFSLILTAIREFLLVIVFAVAFIFLFNMGEHGVYWGINLGAIIGSLAGFICIILYVNKLKKNSVKHD</sequence>
<dbReference type="GO" id="GO:0042910">
    <property type="term" value="F:xenobiotic transmembrane transporter activity"/>
    <property type="evidence" value="ECO:0007669"/>
    <property type="project" value="InterPro"/>
</dbReference>
<accession>A0A2U1S8D7</accession>
<feature type="transmembrane region" description="Helical" evidence="7">
    <location>
        <begin position="391"/>
        <end position="415"/>
    </location>
</feature>
<evidence type="ECO:0000256" key="1">
    <source>
        <dbReference type="ARBA" id="ARBA00004651"/>
    </source>
</evidence>
<feature type="transmembrane region" description="Helical" evidence="7">
    <location>
        <begin position="21"/>
        <end position="38"/>
    </location>
</feature>
<keyword evidence="2" id="KW-0813">Transport</keyword>
<comment type="subcellular location">
    <subcellularLocation>
        <location evidence="1">Cell membrane</location>
        <topology evidence="1">Multi-pass membrane protein</topology>
    </subcellularLocation>
</comment>
<dbReference type="Pfam" id="PF01554">
    <property type="entry name" value="MatE"/>
    <property type="match status" value="2"/>
</dbReference>
<feature type="transmembrane region" description="Helical" evidence="7">
    <location>
        <begin position="194"/>
        <end position="216"/>
    </location>
</feature>
<proteinExistence type="predicted"/>
<evidence type="ECO:0000256" key="2">
    <source>
        <dbReference type="ARBA" id="ARBA00022448"/>
    </source>
</evidence>
<comment type="caution">
    <text evidence="8">The sequence shown here is derived from an EMBL/GenBank/DDBJ whole genome shotgun (WGS) entry which is preliminary data.</text>
</comment>
<keyword evidence="5 7" id="KW-1133">Transmembrane helix</keyword>
<evidence type="ECO:0000256" key="7">
    <source>
        <dbReference type="SAM" id="Phobius"/>
    </source>
</evidence>
<feature type="transmembrane region" description="Helical" evidence="7">
    <location>
        <begin position="358"/>
        <end position="379"/>
    </location>
</feature>
<dbReference type="CDD" id="cd13147">
    <property type="entry name" value="MATE_MJ0709_like"/>
    <property type="match status" value="1"/>
</dbReference>
<feature type="transmembrane region" description="Helical" evidence="7">
    <location>
        <begin position="94"/>
        <end position="116"/>
    </location>
</feature>
<evidence type="ECO:0000256" key="5">
    <source>
        <dbReference type="ARBA" id="ARBA00022989"/>
    </source>
</evidence>
<feature type="transmembrane region" description="Helical" evidence="7">
    <location>
        <begin position="169"/>
        <end position="188"/>
    </location>
</feature>
<keyword evidence="6 7" id="KW-0472">Membrane</keyword>
<dbReference type="GO" id="GO:0005886">
    <property type="term" value="C:plasma membrane"/>
    <property type="evidence" value="ECO:0007669"/>
    <property type="project" value="UniProtKB-SubCell"/>
</dbReference>
<keyword evidence="9" id="KW-1185">Reference proteome</keyword>
<dbReference type="PANTHER" id="PTHR43549">
    <property type="entry name" value="MULTIDRUG RESISTANCE PROTEIN YPNP-RELATED"/>
    <property type="match status" value="1"/>
</dbReference>
<keyword evidence="4 7" id="KW-0812">Transmembrane</keyword>
<keyword evidence="3" id="KW-1003">Cell membrane</keyword>
<dbReference type="InterPro" id="IPR052031">
    <property type="entry name" value="Membrane_Transporter-Flippase"/>
</dbReference>
<evidence type="ECO:0000256" key="4">
    <source>
        <dbReference type="ARBA" id="ARBA00022692"/>
    </source>
</evidence>
<dbReference type="PANTHER" id="PTHR43549:SF2">
    <property type="entry name" value="MULTIDRUG RESISTANCE PROTEIN NORM-RELATED"/>
    <property type="match status" value="1"/>
</dbReference>
<organism evidence="8 9">
    <name type="scientific">Methanobrevibacter woesei</name>
    <dbReference type="NCBI Taxonomy" id="190976"/>
    <lineage>
        <taxon>Archaea</taxon>
        <taxon>Methanobacteriati</taxon>
        <taxon>Methanobacteriota</taxon>
        <taxon>Methanomada group</taxon>
        <taxon>Methanobacteria</taxon>
        <taxon>Methanobacteriales</taxon>
        <taxon>Methanobacteriaceae</taxon>
        <taxon>Methanobrevibacter</taxon>
    </lineage>
</organism>
<dbReference type="Proteomes" id="UP000245577">
    <property type="component" value="Unassembled WGS sequence"/>
</dbReference>
<dbReference type="InterPro" id="IPR002528">
    <property type="entry name" value="MATE_fam"/>
</dbReference>
<protein>
    <submittedName>
        <fullName evidence="8">Multidrug export protein MepA</fullName>
    </submittedName>
</protein>
<reference evidence="8 9" key="1">
    <citation type="submission" date="2017-03" db="EMBL/GenBank/DDBJ databases">
        <title>Genome sequence of Methanobrevibacter wosei.</title>
        <authorList>
            <person name="Poehlein A."/>
            <person name="Seedorf H."/>
            <person name="Daniel R."/>
        </authorList>
    </citation>
    <scope>NUCLEOTIDE SEQUENCE [LARGE SCALE GENOMIC DNA]</scope>
    <source>
        <strain evidence="8 9">DSM 11979</strain>
    </source>
</reference>
<feature type="transmembrane region" description="Helical" evidence="7">
    <location>
        <begin position="421"/>
        <end position="445"/>
    </location>
</feature>
<evidence type="ECO:0000313" key="8">
    <source>
        <dbReference type="EMBL" id="PWB86360.1"/>
    </source>
</evidence>
<evidence type="ECO:0000313" key="9">
    <source>
        <dbReference type="Proteomes" id="UP000245577"/>
    </source>
</evidence>
<dbReference type="OrthoDB" id="214119at2157"/>
<name>A0A2U1S8D7_9EURY</name>